<protein>
    <recommendedName>
        <fullName evidence="11">Rhamnogalacturonate lyase</fullName>
        <ecNumber evidence="11">4.2.2.23</ecNumber>
    </recommendedName>
</protein>
<evidence type="ECO:0000256" key="2">
    <source>
        <dbReference type="ARBA" id="ARBA00004613"/>
    </source>
</evidence>
<dbReference type="Pfam" id="PF14686">
    <property type="entry name" value="fn3_3"/>
    <property type="match status" value="1"/>
</dbReference>
<dbReference type="CDD" id="cd10317">
    <property type="entry name" value="RGL4_C"/>
    <property type="match status" value="1"/>
</dbReference>
<dbReference type="InterPro" id="IPR029411">
    <property type="entry name" value="RG-lyase_III"/>
</dbReference>
<feature type="domain" description="Rhamnogalacturonase B N-terminal" evidence="13">
    <location>
        <begin position="24"/>
        <end position="275"/>
    </location>
</feature>
<dbReference type="InterPro" id="IPR029413">
    <property type="entry name" value="RG-lyase_II"/>
</dbReference>
<dbReference type="GO" id="GO:0005576">
    <property type="term" value="C:extracellular region"/>
    <property type="evidence" value="ECO:0007669"/>
    <property type="project" value="UniProtKB-SubCell"/>
</dbReference>
<feature type="chain" id="PRO_5040557489" description="Rhamnogalacturonate lyase" evidence="11">
    <location>
        <begin position="21"/>
        <end position="538"/>
    </location>
</feature>
<accession>A0A9N9Q1H3</accession>
<evidence type="ECO:0000313" key="16">
    <source>
        <dbReference type="EMBL" id="CAG8971387.1"/>
    </source>
</evidence>
<keyword evidence="6 12" id="KW-1015">Disulfide bond</keyword>
<dbReference type="PANTHER" id="PTHR36574:SF1">
    <property type="entry name" value="RHAMNOGALACTURONATE LYASE-RELATED"/>
    <property type="match status" value="1"/>
</dbReference>
<dbReference type="Pfam" id="PF14683">
    <property type="entry name" value="CBM-like"/>
    <property type="match status" value="1"/>
</dbReference>
<dbReference type="Gene3D" id="2.60.120.260">
    <property type="entry name" value="Galactose-binding domain-like"/>
    <property type="match status" value="1"/>
</dbReference>
<feature type="disulfide bond" evidence="12">
    <location>
        <begin position="49"/>
        <end position="96"/>
    </location>
</feature>
<evidence type="ECO:0000259" key="13">
    <source>
        <dbReference type="Pfam" id="PF09284"/>
    </source>
</evidence>
<gene>
    <name evidence="16" type="ORF">HYALB_00006937</name>
</gene>
<evidence type="ECO:0000256" key="8">
    <source>
        <dbReference type="ARBA" id="ARBA00023277"/>
    </source>
</evidence>
<dbReference type="Pfam" id="PF09284">
    <property type="entry name" value="RhgB_N"/>
    <property type="match status" value="1"/>
</dbReference>
<feature type="signal peptide" evidence="11">
    <location>
        <begin position="1"/>
        <end position="20"/>
    </location>
</feature>
<evidence type="ECO:0000256" key="6">
    <source>
        <dbReference type="ARBA" id="ARBA00023157"/>
    </source>
</evidence>
<organism evidence="16 17">
    <name type="scientific">Hymenoscyphus albidus</name>
    <dbReference type="NCBI Taxonomy" id="595503"/>
    <lineage>
        <taxon>Eukaryota</taxon>
        <taxon>Fungi</taxon>
        <taxon>Dikarya</taxon>
        <taxon>Ascomycota</taxon>
        <taxon>Pezizomycotina</taxon>
        <taxon>Leotiomycetes</taxon>
        <taxon>Helotiales</taxon>
        <taxon>Helotiaceae</taxon>
        <taxon>Hymenoscyphus</taxon>
    </lineage>
</organism>
<evidence type="ECO:0000313" key="17">
    <source>
        <dbReference type="Proteomes" id="UP000701801"/>
    </source>
</evidence>
<dbReference type="EMBL" id="CAJVRM010000018">
    <property type="protein sequence ID" value="CAG8971387.1"/>
    <property type="molecule type" value="Genomic_DNA"/>
</dbReference>
<dbReference type="Gene3D" id="2.60.40.1120">
    <property type="entry name" value="Carboxypeptidase-like, regulatory domain"/>
    <property type="match status" value="1"/>
</dbReference>
<evidence type="ECO:0000259" key="15">
    <source>
        <dbReference type="Pfam" id="PF14686"/>
    </source>
</evidence>
<evidence type="ECO:0000256" key="1">
    <source>
        <dbReference type="ARBA" id="ARBA00001324"/>
    </source>
</evidence>
<dbReference type="InterPro" id="IPR014718">
    <property type="entry name" value="GH-type_carb-bd"/>
</dbReference>
<keyword evidence="4 11" id="KW-0964">Secreted</keyword>
<sequence length="538" mass="56988">MKVSFTFATLVGLLASRVDAITLSTSDSAYTIDTQASNPFAVSIKRSNCDISSIKYRGDEVQYASQGSHISSGLGTATVSAISITYDGVKYVKVTCVTSTLKHYYVFRDGDSTIHMSTYTTAEPAVGELRWIGRFNPTLLPNDDFNQASAIGGSSSTVEGEDVFIVNGQTRSKFYSSKRFIEDQVHCVSGDTMKACMVIPGTAYETSSGGPFMRDINTNPVGSYTGLYWYMNSGHIKTEDFRTGLFGPYACQFSRSGTPSGDADFSFWAGMSVDGYVPASGRGHVSGKASGIAGANFPIVVHWYNSAAQYWATAAASSGSYTSPAMKPGTYTMVLYQGELKVATTTGVQLTAGSTKTQNIASEFSAPGTTLFQIGEWDGQPTGFRNADKQLRMHPTDTRMSSWGPLTYTVGSSSLDGFPMAAVKGVNDPVTIKFTLTEAQASGDANLRVGTTLSFAGGRPGVTINGKAGVNPVAPTAIDSRGLTRGGYRGYGNIYDFPVAAGGLVSGSNTITISVISGSSGSGFLNPNFIFDAIHLYR</sequence>
<dbReference type="GO" id="GO:0045490">
    <property type="term" value="P:pectin catabolic process"/>
    <property type="evidence" value="ECO:0007669"/>
    <property type="project" value="TreeGrafter"/>
</dbReference>
<dbReference type="SUPFAM" id="SSF74650">
    <property type="entry name" value="Galactose mutarotase-like"/>
    <property type="match status" value="1"/>
</dbReference>
<feature type="disulfide bond" evidence="12">
    <location>
        <begin position="187"/>
        <end position="196"/>
    </location>
</feature>
<dbReference type="FunFam" id="2.60.120.260:FF:000102">
    <property type="entry name" value="Rhamnogalacturonate lyase A"/>
    <property type="match status" value="1"/>
</dbReference>
<dbReference type="InterPro" id="IPR015364">
    <property type="entry name" value="RhgB_N"/>
</dbReference>
<dbReference type="InterPro" id="IPR011013">
    <property type="entry name" value="Gal_mutarotase_sf_dom"/>
</dbReference>
<feature type="domain" description="Rhamnogalacturonan lyase" evidence="15">
    <location>
        <begin position="281"/>
        <end position="357"/>
    </location>
</feature>
<evidence type="ECO:0000256" key="12">
    <source>
        <dbReference type="PIRSR" id="PIRSR011794-1"/>
    </source>
</evidence>
<keyword evidence="17" id="KW-1185">Reference proteome</keyword>
<dbReference type="GO" id="GO:0102210">
    <property type="term" value="F:rhamnogalacturonan endolyase activity"/>
    <property type="evidence" value="ECO:0007669"/>
    <property type="project" value="UniProtKB-UniRule"/>
</dbReference>
<evidence type="ECO:0000256" key="10">
    <source>
        <dbReference type="ARBA" id="ARBA00023326"/>
    </source>
</evidence>
<dbReference type="AlphaFoldDB" id="A0A9N9Q1H3"/>
<evidence type="ECO:0000256" key="4">
    <source>
        <dbReference type="ARBA" id="ARBA00022525"/>
    </source>
</evidence>
<dbReference type="SUPFAM" id="SSF49452">
    <property type="entry name" value="Starch-binding domain-like"/>
    <property type="match status" value="1"/>
</dbReference>
<proteinExistence type="inferred from homology"/>
<dbReference type="PANTHER" id="PTHR36574">
    <property type="entry name" value="RHAMNOGALACTURONATE LYASE-RELATED"/>
    <property type="match status" value="1"/>
</dbReference>
<dbReference type="Proteomes" id="UP000701801">
    <property type="component" value="Unassembled WGS sequence"/>
</dbReference>
<dbReference type="InterPro" id="IPR008979">
    <property type="entry name" value="Galactose-bd-like_sf"/>
</dbReference>
<evidence type="ECO:0000256" key="3">
    <source>
        <dbReference type="ARBA" id="ARBA00010418"/>
    </source>
</evidence>
<evidence type="ECO:0000256" key="7">
    <source>
        <dbReference type="ARBA" id="ARBA00023239"/>
    </source>
</evidence>
<keyword evidence="10 11" id="KW-0624">Polysaccharide degradation</keyword>
<comment type="catalytic activity">
    <reaction evidence="1 11">
        <text>Endotype eliminative cleavage of L-alpha-rhamnopyranosyl-(1-&gt;4)-alpha-D-galactopyranosyluronic acid bonds of rhamnogalacturonan I domains in ramified hairy regions of pectin leaving L-rhamnopyranose at the reducing end and 4-deoxy-4,5-unsaturated D-galactopyranosyluronic acid at the non-reducing end.</text>
        <dbReference type="EC" id="4.2.2.23"/>
    </reaction>
</comment>
<keyword evidence="9 11" id="KW-0961">Cell wall biogenesis/degradation</keyword>
<dbReference type="CDD" id="cd10320">
    <property type="entry name" value="RGL4_N"/>
    <property type="match status" value="1"/>
</dbReference>
<feature type="domain" description="Rhamnogalacturonan lyase" evidence="14">
    <location>
        <begin position="370"/>
        <end position="536"/>
    </location>
</feature>
<evidence type="ECO:0000256" key="11">
    <source>
        <dbReference type="PIRNR" id="PIRNR011794"/>
    </source>
</evidence>
<dbReference type="InterPro" id="IPR016590">
    <property type="entry name" value="Rhamnogalacturonase_B"/>
</dbReference>
<comment type="similarity">
    <text evidence="3 11">Belongs to the polysaccharide lyase 4 family.</text>
</comment>
<dbReference type="PIRSF" id="PIRSF011794">
    <property type="entry name" value="Rhamnogalacturonase_B"/>
    <property type="match status" value="1"/>
</dbReference>
<keyword evidence="5 11" id="KW-0732">Signal</keyword>
<comment type="caution">
    <text evidence="16">The sequence shown here is derived from an EMBL/GenBank/DDBJ whole genome shotgun (WGS) entry which is preliminary data.</text>
</comment>
<reference evidence="16" key="1">
    <citation type="submission" date="2021-07" db="EMBL/GenBank/DDBJ databases">
        <authorList>
            <person name="Durling M."/>
        </authorList>
    </citation>
    <scope>NUCLEOTIDE SEQUENCE</scope>
</reference>
<keyword evidence="7 11" id="KW-0456">Lyase</keyword>
<dbReference type="EC" id="4.2.2.23" evidence="11"/>
<evidence type="ECO:0000256" key="9">
    <source>
        <dbReference type="ARBA" id="ARBA00023316"/>
    </source>
</evidence>
<evidence type="ECO:0000256" key="5">
    <source>
        <dbReference type="ARBA" id="ARBA00022729"/>
    </source>
</evidence>
<dbReference type="OrthoDB" id="114708at2759"/>
<evidence type="ECO:0000259" key="14">
    <source>
        <dbReference type="Pfam" id="PF14683"/>
    </source>
</evidence>
<dbReference type="Gene3D" id="2.70.98.10">
    <property type="match status" value="1"/>
</dbReference>
<dbReference type="SUPFAM" id="SSF49785">
    <property type="entry name" value="Galactose-binding domain-like"/>
    <property type="match status" value="1"/>
</dbReference>
<name>A0A9N9Q1H3_9HELO</name>
<keyword evidence="8 11" id="KW-0119">Carbohydrate metabolism</keyword>
<comment type="subcellular location">
    <subcellularLocation>
        <location evidence="2 11">Secreted</location>
    </subcellularLocation>
</comment>
<dbReference type="GO" id="GO:0030246">
    <property type="term" value="F:carbohydrate binding"/>
    <property type="evidence" value="ECO:0007669"/>
    <property type="project" value="UniProtKB-UniRule"/>
</dbReference>
<dbReference type="GO" id="GO:0071555">
    <property type="term" value="P:cell wall organization"/>
    <property type="evidence" value="ECO:0007669"/>
    <property type="project" value="UniProtKB-UniRule"/>
</dbReference>
<dbReference type="InterPro" id="IPR013784">
    <property type="entry name" value="Carb-bd-like_fold"/>
</dbReference>